<dbReference type="EMBL" id="BAABCK010000017">
    <property type="protein sequence ID" value="GAA3720765.1"/>
    <property type="molecule type" value="Genomic_DNA"/>
</dbReference>
<evidence type="ECO:0000313" key="3">
    <source>
        <dbReference type="EMBL" id="GAA3720765.1"/>
    </source>
</evidence>
<gene>
    <name evidence="3" type="ORF">GCM10022378_08510</name>
</gene>
<dbReference type="InterPro" id="IPR002821">
    <property type="entry name" value="Hydantoinase_A"/>
</dbReference>
<name>A0ABP7EP44_9STAP</name>
<dbReference type="Gene3D" id="3.30.420.40">
    <property type="match status" value="2"/>
</dbReference>
<accession>A0ABP7EP44</accession>
<keyword evidence="4" id="KW-1185">Reference proteome</keyword>
<dbReference type="Proteomes" id="UP001500920">
    <property type="component" value="Unassembled WGS sequence"/>
</dbReference>
<dbReference type="Pfam" id="PF01968">
    <property type="entry name" value="Hydantoinase_A"/>
    <property type="match status" value="1"/>
</dbReference>
<evidence type="ECO:0000259" key="1">
    <source>
        <dbReference type="Pfam" id="PF01968"/>
    </source>
</evidence>
<dbReference type="SUPFAM" id="SSF53067">
    <property type="entry name" value="Actin-like ATPase domain"/>
    <property type="match status" value="2"/>
</dbReference>
<organism evidence="3 4">
    <name type="scientific">Salinicoccus jeotgali</name>
    <dbReference type="NCBI Taxonomy" id="381634"/>
    <lineage>
        <taxon>Bacteria</taxon>
        <taxon>Bacillati</taxon>
        <taxon>Bacillota</taxon>
        <taxon>Bacilli</taxon>
        <taxon>Bacillales</taxon>
        <taxon>Staphylococcaceae</taxon>
        <taxon>Salinicoccus</taxon>
    </lineage>
</organism>
<proteinExistence type="predicted"/>
<evidence type="ECO:0000259" key="2">
    <source>
        <dbReference type="Pfam" id="PF05378"/>
    </source>
</evidence>
<dbReference type="PANTHER" id="PTHR11365:SF10">
    <property type="entry name" value="HYDANTOINASE_OXOPROLINASE"/>
    <property type="match status" value="1"/>
</dbReference>
<feature type="domain" description="Hydantoinase/oxoprolinase N-terminal" evidence="2">
    <location>
        <begin position="5"/>
        <end position="173"/>
    </location>
</feature>
<dbReference type="Pfam" id="PF05378">
    <property type="entry name" value="Hydant_A_N"/>
    <property type="match status" value="1"/>
</dbReference>
<feature type="domain" description="Hydantoinase A/oxoprolinase" evidence="1">
    <location>
        <begin position="194"/>
        <end position="368"/>
    </location>
</feature>
<dbReference type="InterPro" id="IPR045079">
    <property type="entry name" value="Oxoprolinase-like"/>
</dbReference>
<comment type="caution">
    <text evidence="3">The sequence shown here is derived from an EMBL/GenBank/DDBJ whole genome shotgun (WGS) entry which is preliminary data.</text>
</comment>
<dbReference type="PANTHER" id="PTHR11365">
    <property type="entry name" value="5-OXOPROLINASE RELATED"/>
    <property type="match status" value="1"/>
</dbReference>
<sequence>MRYKLGIDVGGTNTDGAILDSNMEVITEVKYPTTNDIESGIVASVEQLLSSSGIDKSLIDYAMLGTTQCTNAIVTRKNLNKVGVIRIGAPAGTAIEPIYSMPDDLKEIIGQYIYQVRGGHEFNGNLITDLDEEHLKDIAENLKGKVNSIAITSIFSPVNKEHEVRAKEIIEDIIGTDVAFSLSSEIGSISLLERENATVLNAAIIDVAKRTTEGFQKALEKNNVECEVYFCQNDGTLMSKEYTLKYPILTVACGPTNSLRGASFLSSHEDAIIVDIGGTTTDIGVIHNGFPRESSLSVELGGVQTNFRMPDIYSLGLGGGTIVQVFEGDFKIGPDSVGYKLTEEAKVFGGDTLTVTDIAVAKGKLELGDSEKVQYLEKELVDRIYNRIMEMIEEAIERMKTSEQEVPVILVGGGSALISKKIEGASEVINPQNSGVANAIGSAISDISGEIEKIYNVDPAKRTEIIAEIKEFAIKEAVRAGADERKTEIISFEDVPLAYLPGNATRIKVKAAGPLKEEM</sequence>
<reference evidence="4" key="1">
    <citation type="journal article" date="2019" name="Int. J. Syst. Evol. Microbiol.">
        <title>The Global Catalogue of Microorganisms (GCM) 10K type strain sequencing project: providing services to taxonomists for standard genome sequencing and annotation.</title>
        <authorList>
            <consortium name="The Broad Institute Genomics Platform"/>
            <consortium name="The Broad Institute Genome Sequencing Center for Infectious Disease"/>
            <person name="Wu L."/>
            <person name="Ma J."/>
        </authorList>
    </citation>
    <scope>NUCLEOTIDE SEQUENCE [LARGE SCALE GENOMIC DNA]</scope>
    <source>
        <strain evidence="4">JCM 16981</strain>
    </source>
</reference>
<dbReference type="RefSeq" id="WP_344701752.1">
    <property type="nucleotide sequence ID" value="NZ_BAABCK010000017.1"/>
</dbReference>
<evidence type="ECO:0000313" key="4">
    <source>
        <dbReference type="Proteomes" id="UP001500920"/>
    </source>
</evidence>
<dbReference type="InterPro" id="IPR043129">
    <property type="entry name" value="ATPase_NBD"/>
</dbReference>
<protein>
    <submittedName>
        <fullName evidence="3">Hydantoinase/oxoprolinase N-terminal domain-containing protein</fullName>
    </submittedName>
</protein>
<dbReference type="InterPro" id="IPR008040">
    <property type="entry name" value="Hydant_A_N"/>
</dbReference>